<dbReference type="OrthoDB" id="9914062at2"/>
<feature type="transmembrane region" description="Helical" evidence="1">
    <location>
        <begin position="278"/>
        <end position="297"/>
    </location>
</feature>
<dbReference type="eggNOG" id="ENOG503216Z">
    <property type="taxonomic scope" value="Bacteria"/>
</dbReference>
<keyword evidence="1" id="KW-0812">Transmembrane</keyword>
<feature type="transmembrane region" description="Helical" evidence="1">
    <location>
        <begin position="205"/>
        <end position="224"/>
    </location>
</feature>
<protein>
    <submittedName>
        <fullName evidence="2">Uncharacterized protein</fullName>
    </submittedName>
</protein>
<feature type="transmembrane region" description="Helical" evidence="1">
    <location>
        <begin position="55"/>
        <end position="75"/>
    </location>
</feature>
<feature type="transmembrane region" description="Helical" evidence="1">
    <location>
        <begin position="178"/>
        <end position="198"/>
    </location>
</feature>
<keyword evidence="1" id="KW-1133">Transmembrane helix</keyword>
<dbReference type="RefSeq" id="WP_043532088.1">
    <property type="nucleotide sequence ID" value="NZ_BAABKU010000007.1"/>
</dbReference>
<accession>A0A0A6UBN2</accession>
<dbReference type="Proteomes" id="UP000054537">
    <property type="component" value="Unassembled WGS sequence"/>
</dbReference>
<keyword evidence="3" id="KW-1185">Reference proteome</keyword>
<proteinExistence type="predicted"/>
<feature type="transmembrane region" description="Helical" evidence="1">
    <location>
        <begin position="323"/>
        <end position="344"/>
    </location>
</feature>
<organism evidence="2 3">
    <name type="scientific">Actinoplanes utahensis</name>
    <dbReference type="NCBI Taxonomy" id="1869"/>
    <lineage>
        <taxon>Bacteria</taxon>
        <taxon>Bacillati</taxon>
        <taxon>Actinomycetota</taxon>
        <taxon>Actinomycetes</taxon>
        <taxon>Micromonosporales</taxon>
        <taxon>Micromonosporaceae</taxon>
        <taxon>Actinoplanes</taxon>
    </lineage>
</organism>
<evidence type="ECO:0000313" key="2">
    <source>
        <dbReference type="EMBL" id="KHD73450.1"/>
    </source>
</evidence>
<reference evidence="2 3" key="1">
    <citation type="submission" date="2014-10" db="EMBL/GenBank/DDBJ databases">
        <title>Draft genome sequence of Actinoplanes utahensis NRRL 12052.</title>
        <authorList>
            <person name="Velasco-Bucheli B."/>
            <person name="del Cerro C."/>
            <person name="Hormigo D."/>
            <person name="Garcia J.L."/>
            <person name="Acebal C."/>
            <person name="Arroyo M."/>
            <person name="de la Mata I."/>
        </authorList>
    </citation>
    <scope>NUCLEOTIDE SEQUENCE [LARGE SCALE GENOMIC DNA]</scope>
    <source>
        <strain evidence="2 3">NRRL 12052</strain>
    </source>
</reference>
<name>A0A0A6UBN2_ACTUT</name>
<evidence type="ECO:0000256" key="1">
    <source>
        <dbReference type="SAM" id="Phobius"/>
    </source>
</evidence>
<evidence type="ECO:0000313" key="3">
    <source>
        <dbReference type="Proteomes" id="UP000054537"/>
    </source>
</evidence>
<feature type="transmembrane region" description="Helical" evidence="1">
    <location>
        <begin position="124"/>
        <end position="147"/>
    </location>
</feature>
<feature type="transmembrane region" description="Helical" evidence="1">
    <location>
        <begin position="12"/>
        <end position="35"/>
    </location>
</feature>
<feature type="transmembrane region" description="Helical" evidence="1">
    <location>
        <begin position="252"/>
        <end position="271"/>
    </location>
</feature>
<dbReference type="EMBL" id="JRTT01000131">
    <property type="protein sequence ID" value="KHD73450.1"/>
    <property type="molecule type" value="Genomic_DNA"/>
</dbReference>
<feature type="transmembrane region" description="Helical" evidence="1">
    <location>
        <begin position="95"/>
        <end position="117"/>
    </location>
</feature>
<gene>
    <name evidence="2" type="ORF">MB27_35215</name>
</gene>
<comment type="caution">
    <text evidence="2">The sequence shown here is derived from an EMBL/GenBank/DDBJ whole genome shotgun (WGS) entry which is preliminary data.</text>
</comment>
<dbReference type="AlphaFoldDB" id="A0A0A6UBN2"/>
<sequence>MPEELAPTAGQATAVIVWIVAAFAGSLGLLAGLAVLHRGRGPVTMVAVRRRASGLWFLTATGLGLLMLGGQVYFVRSSSGEQATLFEVHGTDLPVYWLAYSLGAALLTVLTLALLTFRDTLRLVIGIPTLLAGALLLGLLLTLYARIGQLDDEVTRRLLPAIAPTGELSVGNFAWEPGVGWGMAFAGTSVLTLVAVLVVAGRYELLVAVALAVIVCLATLPAPADLNSFWAVRDGVVEELEFSSFEVGGPALLWPLTMALLALLVAAIPVLPGWFRGLATLLAAAAPVWTTIASLVADEHYRLMLPEMLRDGGYTVSKIRVEVLAYLDMLAVLVAVPVAAVRAWRAARRGTPRPWTIPVPMRPAGQRTGAVSPWNR</sequence>
<keyword evidence="1" id="KW-0472">Membrane</keyword>